<name>A0AAU9TY92_EUPED</name>
<evidence type="ECO:0000313" key="2">
    <source>
        <dbReference type="Proteomes" id="UP001153954"/>
    </source>
</evidence>
<evidence type="ECO:0000313" key="1">
    <source>
        <dbReference type="EMBL" id="CAH2091317.1"/>
    </source>
</evidence>
<protein>
    <submittedName>
        <fullName evidence="1">Uncharacterized protein</fullName>
    </submittedName>
</protein>
<dbReference type="AlphaFoldDB" id="A0AAU9TY92"/>
<accession>A0AAU9TY92</accession>
<organism evidence="1 2">
    <name type="scientific">Euphydryas editha</name>
    <name type="common">Edith's checkerspot</name>
    <dbReference type="NCBI Taxonomy" id="104508"/>
    <lineage>
        <taxon>Eukaryota</taxon>
        <taxon>Metazoa</taxon>
        <taxon>Ecdysozoa</taxon>
        <taxon>Arthropoda</taxon>
        <taxon>Hexapoda</taxon>
        <taxon>Insecta</taxon>
        <taxon>Pterygota</taxon>
        <taxon>Neoptera</taxon>
        <taxon>Endopterygota</taxon>
        <taxon>Lepidoptera</taxon>
        <taxon>Glossata</taxon>
        <taxon>Ditrysia</taxon>
        <taxon>Papilionoidea</taxon>
        <taxon>Nymphalidae</taxon>
        <taxon>Nymphalinae</taxon>
        <taxon>Euphydryas</taxon>
    </lineage>
</organism>
<reference evidence="1" key="1">
    <citation type="submission" date="2022-03" db="EMBL/GenBank/DDBJ databases">
        <authorList>
            <person name="Tunstrom K."/>
        </authorList>
    </citation>
    <scope>NUCLEOTIDE SEQUENCE</scope>
</reference>
<dbReference type="EMBL" id="CAKOGL010000010">
    <property type="protein sequence ID" value="CAH2091317.1"/>
    <property type="molecule type" value="Genomic_DNA"/>
</dbReference>
<keyword evidence="2" id="KW-1185">Reference proteome</keyword>
<proteinExistence type="predicted"/>
<sequence length="87" mass="9624">MLRALWPRDLPLTIPLITEAISQAENLTVKSLSRHPASNTCDFRGREDSTLKCLRKAFAISVGSNLPSTLVGKLDFDDENFADALIH</sequence>
<comment type="caution">
    <text evidence="1">The sequence shown here is derived from an EMBL/GenBank/DDBJ whole genome shotgun (WGS) entry which is preliminary data.</text>
</comment>
<gene>
    <name evidence="1" type="ORF">EEDITHA_LOCUS7193</name>
</gene>
<dbReference type="Proteomes" id="UP001153954">
    <property type="component" value="Unassembled WGS sequence"/>
</dbReference>